<dbReference type="AlphaFoldDB" id="A0A6A7RRC3"/>
<proteinExistence type="predicted"/>
<name>A0A6A7RRC3_9PROT</name>
<evidence type="ECO:0000313" key="2">
    <source>
        <dbReference type="EMBL" id="MQM29869.1"/>
    </source>
</evidence>
<evidence type="ECO:0000256" key="1">
    <source>
        <dbReference type="SAM" id="MobiDB-lite"/>
    </source>
</evidence>
<accession>A0A6A7RRC3</accession>
<sequence length="109" mass="12231">MVVLELLHQNARIGGRDLAATEHFLRQLDSGLVLEIHRLSSTLMANENSVKTSRTTGLRQQPRKDVKSKETMNRIRVFIMVRAGHSETSGTVDDCQLGCLAFRKLLAKD</sequence>
<evidence type="ECO:0000313" key="3">
    <source>
        <dbReference type="Proteomes" id="UP000342300"/>
    </source>
</evidence>
<gene>
    <name evidence="2" type="ORF">CRU78_04675</name>
</gene>
<reference evidence="2 3" key="1">
    <citation type="submission" date="2017-09" db="EMBL/GenBank/DDBJ databases">
        <title>Metagenomic Analysis Reveals Denitrifying Candidatus Accumulibacter and Flanking Population as a Source of N2O.</title>
        <authorList>
            <person name="Gao H."/>
            <person name="Mao Y."/>
            <person name="Zhao X."/>
            <person name="Liu W.-T."/>
            <person name="Zhang T."/>
            <person name="Wells G."/>
        </authorList>
    </citation>
    <scope>NUCLEOTIDE SEQUENCE [LARGE SCALE GENOMIC DNA]</scope>
    <source>
        <strain evidence="2">CANDO_2_IC</strain>
    </source>
</reference>
<dbReference type="Proteomes" id="UP000342300">
    <property type="component" value="Unassembled WGS sequence"/>
</dbReference>
<dbReference type="EMBL" id="PDHS01000097">
    <property type="protein sequence ID" value="MQM29869.1"/>
    <property type="molecule type" value="Genomic_DNA"/>
</dbReference>
<organism evidence="2 3">
    <name type="scientific">Candidatus Accumulibacter phosphatis</name>
    <dbReference type="NCBI Taxonomy" id="327160"/>
    <lineage>
        <taxon>Bacteria</taxon>
        <taxon>Pseudomonadati</taxon>
        <taxon>Pseudomonadota</taxon>
        <taxon>Betaproteobacteria</taxon>
        <taxon>Candidatus Accumulibacter</taxon>
    </lineage>
</organism>
<comment type="caution">
    <text evidence="2">The sequence shown here is derived from an EMBL/GenBank/DDBJ whole genome shotgun (WGS) entry which is preliminary data.</text>
</comment>
<feature type="region of interest" description="Disordered" evidence="1">
    <location>
        <begin position="47"/>
        <end position="69"/>
    </location>
</feature>
<feature type="compositionally biased region" description="Polar residues" evidence="1">
    <location>
        <begin position="47"/>
        <end position="59"/>
    </location>
</feature>
<protein>
    <submittedName>
        <fullName evidence="2">Uncharacterized protein</fullName>
    </submittedName>
</protein>